<keyword evidence="2" id="KW-1185">Reference proteome</keyword>
<gene>
    <name evidence="1" type="ORF">MIMGU_mgv11b023255mg</name>
</gene>
<organism evidence="1 2">
    <name type="scientific">Erythranthe guttata</name>
    <name type="common">Yellow monkey flower</name>
    <name type="synonym">Mimulus guttatus</name>
    <dbReference type="NCBI Taxonomy" id="4155"/>
    <lineage>
        <taxon>Eukaryota</taxon>
        <taxon>Viridiplantae</taxon>
        <taxon>Streptophyta</taxon>
        <taxon>Embryophyta</taxon>
        <taxon>Tracheophyta</taxon>
        <taxon>Spermatophyta</taxon>
        <taxon>Magnoliopsida</taxon>
        <taxon>eudicotyledons</taxon>
        <taxon>Gunneridae</taxon>
        <taxon>Pentapetalae</taxon>
        <taxon>asterids</taxon>
        <taxon>lamiids</taxon>
        <taxon>Lamiales</taxon>
        <taxon>Phrymaceae</taxon>
        <taxon>Erythranthe</taxon>
    </lineage>
</organism>
<dbReference type="Proteomes" id="UP000030748">
    <property type="component" value="Unassembled WGS sequence"/>
</dbReference>
<reference evidence="1 2" key="1">
    <citation type="journal article" date="2013" name="Proc. Natl. Acad. Sci. U.S.A.">
        <title>Fine-scale variation in meiotic recombination in Mimulus inferred from population shotgun sequencing.</title>
        <authorList>
            <person name="Hellsten U."/>
            <person name="Wright K.M."/>
            <person name="Jenkins J."/>
            <person name="Shu S."/>
            <person name="Yuan Y."/>
            <person name="Wessler S.R."/>
            <person name="Schmutz J."/>
            <person name="Willis J.H."/>
            <person name="Rokhsar D.S."/>
        </authorList>
    </citation>
    <scope>NUCLEOTIDE SEQUENCE [LARGE SCALE GENOMIC DNA]</scope>
    <source>
        <strain evidence="2">cv. DUN x IM62</strain>
    </source>
</reference>
<dbReference type="AlphaFoldDB" id="A0A022QR89"/>
<dbReference type="eggNOG" id="ENOG502SNUK">
    <property type="taxonomic scope" value="Eukaryota"/>
</dbReference>
<dbReference type="EMBL" id="KI631062">
    <property type="protein sequence ID" value="EYU30426.1"/>
    <property type="molecule type" value="Genomic_DNA"/>
</dbReference>
<accession>A0A022QR89</accession>
<evidence type="ECO:0000313" key="1">
    <source>
        <dbReference type="EMBL" id="EYU30426.1"/>
    </source>
</evidence>
<name>A0A022QR89_ERYGU</name>
<sequence length="241" mass="28089">MNSAFATQVWFHSQKGETLLLKTDLRRSNVVVSRSIQWKVVSLPEEWTPEEVVQTEPLYSFKPNTHIKSVTQYTNGRISISFDRSTTTNRSDDSTVTDTFEIYALNKSINYPFQKTISPITHRENNCRFQKNSIYPSPSQGIKINIQNQQIEVIPFKTPEEDEKGNIKKIIKQNNYTNTNLNTIRKQLDIIDKNIQPLIIYKNPREKRKDSIQKPFFKPYQITHASAKNSHDNKTDLIRTI</sequence>
<protein>
    <submittedName>
        <fullName evidence="1">Uncharacterized protein</fullName>
    </submittedName>
</protein>
<proteinExistence type="predicted"/>
<evidence type="ECO:0000313" key="2">
    <source>
        <dbReference type="Proteomes" id="UP000030748"/>
    </source>
</evidence>